<feature type="region of interest" description="Disordered" evidence="1">
    <location>
        <begin position="1"/>
        <end position="32"/>
    </location>
</feature>
<evidence type="ECO:0000256" key="1">
    <source>
        <dbReference type="SAM" id="MobiDB-lite"/>
    </source>
</evidence>
<feature type="region of interest" description="Disordered" evidence="1">
    <location>
        <begin position="162"/>
        <end position="185"/>
    </location>
</feature>
<feature type="compositionally biased region" description="Basic and acidic residues" evidence="1">
    <location>
        <begin position="114"/>
        <end position="127"/>
    </location>
</feature>
<gene>
    <name evidence="2" type="ORF">BJ322DRAFT_1107962</name>
</gene>
<dbReference type="Proteomes" id="UP000736335">
    <property type="component" value="Unassembled WGS sequence"/>
</dbReference>
<name>A0A9P6L7J8_9AGAM</name>
<proteinExistence type="predicted"/>
<keyword evidence="3" id="KW-1185">Reference proteome</keyword>
<accession>A0A9P6L7J8</accession>
<dbReference type="AlphaFoldDB" id="A0A9P6L7J8"/>
<feature type="compositionally biased region" description="Polar residues" evidence="1">
    <location>
        <begin position="103"/>
        <end position="113"/>
    </location>
</feature>
<dbReference type="OrthoDB" id="2688840at2759"/>
<evidence type="ECO:0000313" key="3">
    <source>
        <dbReference type="Proteomes" id="UP000736335"/>
    </source>
</evidence>
<feature type="compositionally biased region" description="Low complexity" evidence="1">
    <location>
        <begin position="1"/>
        <end position="12"/>
    </location>
</feature>
<dbReference type="EMBL" id="WIUZ02000006">
    <property type="protein sequence ID" value="KAF9786099.1"/>
    <property type="molecule type" value="Genomic_DNA"/>
</dbReference>
<reference evidence="2" key="1">
    <citation type="journal article" date="2020" name="Nat. Commun.">
        <title>Large-scale genome sequencing of mycorrhizal fungi provides insights into the early evolution of symbiotic traits.</title>
        <authorList>
            <person name="Miyauchi S."/>
            <person name="Kiss E."/>
            <person name="Kuo A."/>
            <person name="Drula E."/>
            <person name="Kohler A."/>
            <person name="Sanchez-Garcia M."/>
            <person name="Morin E."/>
            <person name="Andreopoulos B."/>
            <person name="Barry K.W."/>
            <person name="Bonito G."/>
            <person name="Buee M."/>
            <person name="Carver A."/>
            <person name="Chen C."/>
            <person name="Cichocki N."/>
            <person name="Clum A."/>
            <person name="Culley D."/>
            <person name="Crous P.W."/>
            <person name="Fauchery L."/>
            <person name="Girlanda M."/>
            <person name="Hayes R.D."/>
            <person name="Keri Z."/>
            <person name="LaButti K."/>
            <person name="Lipzen A."/>
            <person name="Lombard V."/>
            <person name="Magnuson J."/>
            <person name="Maillard F."/>
            <person name="Murat C."/>
            <person name="Nolan M."/>
            <person name="Ohm R.A."/>
            <person name="Pangilinan J."/>
            <person name="Pereira M.F."/>
            <person name="Perotto S."/>
            <person name="Peter M."/>
            <person name="Pfister S."/>
            <person name="Riley R."/>
            <person name="Sitrit Y."/>
            <person name="Stielow J.B."/>
            <person name="Szollosi G."/>
            <person name="Zifcakova L."/>
            <person name="Stursova M."/>
            <person name="Spatafora J.W."/>
            <person name="Tedersoo L."/>
            <person name="Vaario L.M."/>
            <person name="Yamada A."/>
            <person name="Yan M."/>
            <person name="Wang P."/>
            <person name="Xu J."/>
            <person name="Bruns T."/>
            <person name="Baldrian P."/>
            <person name="Vilgalys R."/>
            <person name="Dunand C."/>
            <person name="Henrissat B."/>
            <person name="Grigoriev I.V."/>
            <person name="Hibbett D."/>
            <person name="Nagy L.G."/>
            <person name="Martin F.M."/>
        </authorList>
    </citation>
    <scope>NUCLEOTIDE SEQUENCE</scope>
    <source>
        <strain evidence="2">UH-Tt-Lm1</strain>
    </source>
</reference>
<evidence type="ECO:0000313" key="2">
    <source>
        <dbReference type="EMBL" id="KAF9786099.1"/>
    </source>
</evidence>
<reference evidence="2" key="2">
    <citation type="submission" date="2020-11" db="EMBL/GenBank/DDBJ databases">
        <authorList>
            <consortium name="DOE Joint Genome Institute"/>
            <person name="Kuo A."/>
            <person name="Miyauchi S."/>
            <person name="Kiss E."/>
            <person name="Drula E."/>
            <person name="Kohler A."/>
            <person name="Sanchez-Garcia M."/>
            <person name="Andreopoulos B."/>
            <person name="Barry K.W."/>
            <person name="Bonito G."/>
            <person name="Buee M."/>
            <person name="Carver A."/>
            <person name="Chen C."/>
            <person name="Cichocki N."/>
            <person name="Clum A."/>
            <person name="Culley D."/>
            <person name="Crous P.W."/>
            <person name="Fauchery L."/>
            <person name="Girlanda M."/>
            <person name="Hayes R."/>
            <person name="Keri Z."/>
            <person name="Labutti K."/>
            <person name="Lipzen A."/>
            <person name="Lombard V."/>
            <person name="Magnuson J."/>
            <person name="Maillard F."/>
            <person name="Morin E."/>
            <person name="Murat C."/>
            <person name="Nolan M."/>
            <person name="Ohm R."/>
            <person name="Pangilinan J."/>
            <person name="Pereira M."/>
            <person name="Perotto S."/>
            <person name="Peter M."/>
            <person name="Riley R."/>
            <person name="Sitrit Y."/>
            <person name="Stielow B."/>
            <person name="Szollosi G."/>
            <person name="Zifcakova L."/>
            <person name="Stursova M."/>
            <person name="Spatafora J.W."/>
            <person name="Tedersoo L."/>
            <person name="Vaario L.-M."/>
            <person name="Yamada A."/>
            <person name="Yan M."/>
            <person name="Wang P."/>
            <person name="Xu J."/>
            <person name="Bruns T."/>
            <person name="Baldrian P."/>
            <person name="Vilgalys R."/>
            <person name="Henrissat B."/>
            <person name="Grigoriev I.V."/>
            <person name="Hibbett D."/>
            <person name="Nagy L.G."/>
            <person name="Martin F.M."/>
        </authorList>
    </citation>
    <scope>NUCLEOTIDE SEQUENCE</scope>
    <source>
        <strain evidence="2">UH-Tt-Lm1</strain>
    </source>
</reference>
<feature type="region of interest" description="Disordered" evidence="1">
    <location>
        <begin position="230"/>
        <end position="263"/>
    </location>
</feature>
<feature type="region of interest" description="Disordered" evidence="1">
    <location>
        <begin position="103"/>
        <end position="127"/>
    </location>
</feature>
<comment type="caution">
    <text evidence="2">The sequence shown here is derived from an EMBL/GenBank/DDBJ whole genome shotgun (WGS) entry which is preliminary data.</text>
</comment>
<sequence>MSYLSSPSSKSSNFRKESRRRRVQDRSGPCLSPSRNWEVELWRRNQSVTSGDSDVSFIHAFVCRRSLSETDFIPQPSIPSHHSKISSPFPALPSTPTAFNLSTSLCRPSTLTPRHTDDRPSPAPSRDIDQLRLHALTELQRSVVETGEGFVDKMRDWETHRQRETMTHRGLKRSRSMMTRRTSDPTDDLEDVMILDSAPADEEVHSWNPRKKRALSVDLVDGLDATLSEATPSATADDDIESCSRSSIGALPPSDVPSHTDIPSSYSDKAVSALSLAFANGACGISDYQAVLDAYNYTHYGEESHVGELWD</sequence>
<organism evidence="2 3">
    <name type="scientific">Thelephora terrestris</name>
    <dbReference type="NCBI Taxonomy" id="56493"/>
    <lineage>
        <taxon>Eukaryota</taxon>
        <taxon>Fungi</taxon>
        <taxon>Dikarya</taxon>
        <taxon>Basidiomycota</taxon>
        <taxon>Agaricomycotina</taxon>
        <taxon>Agaricomycetes</taxon>
        <taxon>Thelephorales</taxon>
        <taxon>Thelephoraceae</taxon>
        <taxon>Thelephora</taxon>
    </lineage>
</organism>
<protein>
    <submittedName>
        <fullName evidence="2">Uncharacterized protein</fullName>
    </submittedName>
</protein>